<dbReference type="RefSeq" id="WP_211464035.1">
    <property type="nucleotide sequence ID" value="NZ_JAGSXH010000005.1"/>
</dbReference>
<protein>
    <submittedName>
        <fullName evidence="1">SDR family NAD(P)-dependent oxidoreductase</fullName>
    </submittedName>
</protein>
<dbReference type="Pfam" id="PF00106">
    <property type="entry name" value="adh_short"/>
    <property type="match status" value="1"/>
</dbReference>
<reference evidence="1" key="1">
    <citation type="submission" date="2021-04" db="EMBL/GenBank/DDBJ databases">
        <title>Genome based classification of Actinospica acidithermotolerans sp. nov., an actinobacterium isolated from an Indonesian hot spring.</title>
        <authorList>
            <person name="Kusuma A.B."/>
            <person name="Putra K.E."/>
            <person name="Nafisah S."/>
            <person name="Loh J."/>
            <person name="Nouioui I."/>
            <person name="Goodfellow M."/>
        </authorList>
    </citation>
    <scope>NUCLEOTIDE SEQUENCE</scope>
    <source>
        <strain evidence="1">DSM 45618</strain>
    </source>
</reference>
<keyword evidence="2" id="KW-1185">Reference proteome</keyword>
<dbReference type="PANTHER" id="PTHR43431:SF7">
    <property type="entry name" value="OXIDOREDUCTASE, SHORT CHAIN DEHYDROGENASE_REDUCTASE FAMILY (AFU_ORTHOLOGUE AFUA_5G14000)"/>
    <property type="match status" value="1"/>
</dbReference>
<accession>A0A8J7WLZ8</accession>
<dbReference type="SUPFAM" id="SSF51735">
    <property type="entry name" value="NAD(P)-binding Rossmann-fold domains"/>
    <property type="match status" value="1"/>
</dbReference>
<dbReference type="InterPro" id="IPR036291">
    <property type="entry name" value="NAD(P)-bd_dom_sf"/>
</dbReference>
<dbReference type="Proteomes" id="UP000677913">
    <property type="component" value="Unassembled WGS sequence"/>
</dbReference>
<comment type="caution">
    <text evidence="1">The sequence shown here is derived from an EMBL/GenBank/DDBJ whole genome shotgun (WGS) entry which is preliminary data.</text>
</comment>
<proteinExistence type="predicted"/>
<dbReference type="InterPro" id="IPR002347">
    <property type="entry name" value="SDR_fam"/>
</dbReference>
<name>A0A8J7WLZ8_9ACTN</name>
<dbReference type="EMBL" id="JAGSXH010000005">
    <property type="protein sequence ID" value="MBS2961909.1"/>
    <property type="molecule type" value="Genomic_DNA"/>
</dbReference>
<gene>
    <name evidence="1" type="ORF">KGA66_02535</name>
</gene>
<evidence type="ECO:0000313" key="2">
    <source>
        <dbReference type="Proteomes" id="UP000677913"/>
    </source>
</evidence>
<evidence type="ECO:0000313" key="1">
    <source>
        <dbReference type="EMBL" id="MBS2961909.1"/>
    </source>
</evidence>
<sequence>MSKSIAVFGAGPGLGQAVARRYAREGYEVTLVARSSQPLDRLAKELISGGATAHVITADLSDTAATPRLAEQIRAKAGDLDAFYYAPTPDTGFVSAADLTPQHAQKFMPLVFYTMLALVQEFLPHMLEQGDGAILTAQGGSTVQGLPYMSGPSPAQAAQRNYLQALHAEVADKGVYVGMLYIGAAIENSAFHTEMEESKAAGHPVWQMPTVDPEHLAGLLWTMHATRGRREAIYP</sequence>
<dbReference type="PANTHER" id="PTHR43431">
    <property type="entry name" value="OXIDOREDUCTASE, SHORT CHAIN DEHYDROGENASE/REDUCTASE FAMILY (AFU_ORTHOLOGUE AFUA_5G14000)"/>
    <property type="match status" value="1"/>
</dbReference>
<dbReference type="Gene3D" id="3.40.50.720">
    <property type="entry name" value="NAD(P)-binding Rossmann-like Domain"/>
    <property type="match status" value="1"/>
</dbReference>
<dbReference type="AlphaFoldDB" id="A0A8J7WLZ8"/>
<organism evidence="1 2">
    <name type="scientific">Actinocrinis puniceicyclus</name>
    <dbReference type="NCBI Taxonomy" id="977794"/>
    <lineage>
        <taxon>Bacteria</taxon>
        <taxon>Bacillati</taxon>
        <taxon>Actinomycetota</taxon>
        <taxon>Actinomycetes</taxon>
        <taxon>Catenulisporales</taxon>
        <taxon>Actinospicaceae</taxon>
        <taxon>Actinocrinis</taxon>
    </lineage>
</organism>